<dbReference type="PRINTS" id="PR00081">
    <property type="entry name" value="GDHRDH"/>
</dbReference>
<evidence type="ECO:0000256" key="2">
    <source>
        <dbReference type="ARBA" id="ARBA00022857"/>
    </source>
</evidence>
<evidence type="ECO:0000256" key="1">
    <source>
        <dbReference type="ARBA" id="ARBA00006484"/>
    </source>
</evidence>
<gene>
    <name evidence="4" type="ORF">GCM10010994_09630</name>
</gene>
<name>A0A916TZG3_9HYPH</name>
<dbReference type="InterPro" id="IPR002347">
    <property type="entry name" value="SDR_fam"/>
</dbReference>
<dbReference type="RefSeq" id="WP_188608019.1">
    <property type="nucleotide sequence ID" value="NZ_BMGG01000002.1"/>
</dbReference>
<dbReference type="Proteomes" id="UP000637002">
    <property type="component" value="Unassembled WGS sequence"/>
</dbReference>
<comment type="caution">
    <text evidence="4">The sequence shown here is derived from an EMBL/GenBank/DDBJ whole genome shotgun (WGS) entry which is preliminary data.</text>
</comment>
<reference evidence="4" key="1">
    <citation type="journal article" date="2014" name="Int. J. Syst. Evol. Microbiol.">
        <title>Complete genome sequence of Corynebacterium casei LMG S-19264T (=DSM 44701T), isolated from a smear-ripened cheese.</title>
        <authorList>
            <consortium name="US DOE Joint Genome Institute (JGI-PGF)"/>
            <person name="Walter F."/>
            <person name="Albersmeier A."/>
            <person name="Kalinowski J."/>
            <person name="Ruckert C."/>
        </authorList>
    </citation>
    <scope>NUCLEOTIDE SEQUENCE</scope>
    <source>
        <strain evidence="4">CGMCC 1.12919</strain>
    </source>
</reference>
<sequence>MTSAFKDDLLAGKTAFVAGGTSGINLGIAKRFAALGAKVAVVGRNPEKAANAAREIGGGALGLSADVREYGAIRGAMEQVAQAFGPLDIVVSGAAGNFLAPANGMSANAFRTVVDIDLNGTFNVFRGCYDLLRRPGASLIAITAGQAVNAIPLQIHACAAKAGINQVIRVLAMEWGPDVRVNGISPGPIANTEGMSRLAPDPATREAHYARIAMGRWGEVDEVAECAVFLSSPSASYISGTILDCDGGSQLGDASRRNLGTGLA</sequence>
<proteinExistence type="inferred from homology"/>
<dbReference type="PANTHER" id="PTHR43296">
    <property type="entry name" value="PEROXISOMAL 2,4-DIENOYL-COA REDUCTASE"/>
    <property type="match status" value="1"/>
</dbReference>
<dbReference type="AlphaFoldDB" id="A0A916TZG3"/>
<keyword evidence="5" id="KW-1185">Reference proteome</keyword>
<dbReference type="EMBL" id="BMGG01000002">
    <property type="protein sequence ID" value="GGC52623.1"/>
    <property type="molecule type" value="Genomic_DNA"/>
</dbReference>
<dbReference type="GO" id="GO:0008670">
    <property type="term" value="F:2,4-dienoyl-CoA reductase (NADPH) activity"/>
    <property type="evidence" value="ECO:0007669"/>
    <property type="project" value="InterPro"/>
</dbReference>
<accession>A0A916TZG3</accession>
<dbReference type="SUPFAM" id="SSF51735">
    <property type="entry name" value="NAD(P)-binding Rossmann-fold domains"/>
    <property type="match status" value="1"/>
</dbReference>
<dbReference type="InterPro" id="IPR036291">
    <property type="entry name" value="NAD(P)-bd_dom_sf"/>
</dbReference>
<comment type="similarity">
    <text evidence="1">Belongs to the short-chain dehydrogenases/reductases (SDR) family.</text>
</comment>
<evidence type="ECO:0008006" key="6">
    <source>
        <dbReference type="Google" id="ProtNLM"/>
    </source>
</evidence>
<reference evidence="4" key="2">
    <citation type="submission" date="2020-09" db="EMBL/GenBank/DDBJ databases">
        <authorList>
            <person name="Sun Q."/>
            <person name="Zhou Y."/>
        </authorList>
    </citation>
    <scope>NUCLEOTIDE SEQUENCE</scope>
    <source>
        <strain evidence="4">CGMCC 1.12919</strain>
    </source>
</reference>
<keyword evidence="3" id="KW-0560">Oxidoreductase</keyword>
<dbReference type="Pfam" id="PF13561">
    <property type="entry name" value="adh_short_C2"/>
    <property type="match status" value="1"/>
</dbReference>
<keyword evidence="2" id="KW-0521">NADP</keyword>
<dbReference type="FunFam" id="3.40.50.720:FF:000084">
    <property type="entry name" value="Short-chain dehydrogenase reductase"/>
    <property type="match status" value="1"/>
</dbReference>
<dbReference type="NCBIfam" id="NF005752">
    <property type="entry name" value="PRK07576.1"/>
    <property type="match status" value="1"/>
</dbReference>
<dbReference type="Gene3D" id="3.40.50.720">
    <property type="entry name" value="NAD(P)-binding Rossmann-like Domain"/>
    <property type="match status" value="1"/>
</dbReference>
<evidence type="ECO:0000256" key="3">
    <source>
        <dbReference type="ARBA" id="ARBA00023002"/>
    </source>
</evidence>
<evidence type="ECO:0000313" key="5">
    <source>
        <dbReference type="Proteomes" id="UP000637002"/>
    </source>
</evidence>
<dbReference type="PANTHER" id="PTHR43296:SF2">
    <property type="entry name" value="PEROXISOMAL 2,4-DIENOYL-COA REDUCTASE [(3E)-ENOYL-COA-PRODUCING]"/>
    <property type="match status" value="1"/>
</dbReference>
<dbReference type="GO" id="GO:0009062">
    <property type="term" value="P:fatty acid catabolic process"/>
    <property type="evidence" value="ECO:0007669"/>
    <property type="project" value="InterPro"/>
</dbReference>
<evidence type="ECO:0000313" key="4">
    <source>
        <dbReference type="EMBL" id="GGC52623.1"/>
    </source>
</evidence>
<organism evidence="4 5">
    <name type="scientific">Chelatococcus reniformis</name>
    <dbReference type="NCBI Taxonomy" id="1494448"/>
    <lineage>
        <taxon>Bacteria</taxon>
        <taxon>Pseudomonadati</taxon>
        <taxon>Pseudomonadota</taxon>
        <taxon>Alphaproteobacteria</taxon>
        <taxon>Hyphomicrobiales</taxon>
        <taxon>Chelatococcaceae</taxon>
        <taxon>Chelatococcus</taxon>
    </lineage>
</organism>
<dbReference type="InterPro" id="IPR045017">
    <property type="entry name" value="DECR2-like"/>
</dbReference>
<protein>
    <recommendedName>
        <fullName evidence="6">Short-chain dehydrogenase</fullName>
    </recommendedName>
</protein>